<evidence type="ECO:0000313" key="2">
    <source>
        <dbReference type="Proteomes" id="UP001642260"/>
    </source>
</evidence>
<comment type="caution">
    <text evidence="1">The sequence shown here is derived from an EMBL/GenBank/DDBJ whole genome shotgun (WGS) entry which is preliminary data.</text>
</comment>
<protein>
    <submittedName>
        <fullName evidence="1">Uncharacterized protein</fullName>
    </submittedName>
</protein>
<reference evidence="1 2" key="1">
    <citation type="submission" date="2022-03" db="EMBL/GenBank/DDBJ databases">
        <authorList>
            <person name="Macdonald S."/>
            <person name="Ahmed S."/>
            <person name="Newling K."/>
        </authorList>
    </citation>
    <scope>NUCLEOTIDE SEQUENCE [LARGE SCALE GENOMIC DNA]</scope>
</reference>
<name>A0ABC8LRE5_ERUVS</name>
<gene>
    <name evidence="1" type="ORF">ERUC_LOCUS38652</name>
</gene>
<dbReference type="AlphaFoldDB" id="A0ABC8LRE5"/>
<accession>A0ABC8LRE5</accession>
<dbReference type="Proteomes" id="UP001642260">
    <property type="component" value="Unassembled WGS sequence"/>
</dbReference>
<dbReference type="EMBL" id="CAKOAT010699598">
    <property type="protein sequence ID" value="CAH8386169.1"/>
    <property type="molecule type" value="Genomic_DNA"/>
</dbReference>
<evidence type="ECO:0000313" key="1">
    <source>
        <dbReference type="EMBL" id="CAH8386169.1"/>
    </source>
</evidence>
<organism evidence="1 2">
    <name type="scientific">Eruca vesicaria subsp. sativa</name>
    <name type="common">Garden rocket</name>
    <name type="synonym">Eruca sativa</name>
    <dbReference type="NCBI Taxonomy" id="29727"/>
    <lineage>
        <taxon>Eukaryota</taxon>
        <taxon>Viridiplantae</taxon>
        <taxon>Streptophyta</taxon>
        <taxon>Embryophyta</taxon>
        <taxon>Tracheophyta</taxon>
        <taxon>Spermatophyta</taxon>
        <taxon>Magnoliopsida</taxon>
        <taxon>eudicotyledons</taxon>
        <taxon>Gunneridae</taxon>
        <taxon>Pentapetalae</taxon>
        <taxon>rosids</taxon>
        <taxon>malvids</taxon>
        <taxon>Brassicales</taxon>
        <taxon>Brassicaceae</taxon>
        <taxon>Brassiceae</taxon>
        <taxon>Eruca</taxon>
    </lineage>
</organism>
<proteinExistence type="predicted"/>
<keyword evidence="2" id="KW-1185">Reference proteome</keyword>
<sequence>MEVTPSWRQDLSKSQDDEYVISLVRTQSELDYSLTRRLRKGGHGSAYFALKKRRAKGSKLTVSSWLIFEVHFVNQYRL</sequence>